<comment type="caution">
    <text evidence="2">The sequence shown here is derived from an EMBL/GenBank/DDBJ whole genome shotgun (WGS) entry which is preliminary data.</text>
</comment>
<proteinExistence type="predicted"/>
<evidence type="ECO:0000313" key="2">
    <source>
        <dbReference type="EMBL" id="NMN96330.1"/>
    </source>
</evidence>
<organism evidence="2 3">
    <name type="scientific">Antrihabitans stalactiti</name>
    <dbReference type="NCBI Taxonomy" id="2584121"/>
    <lineage>
        <taxon>Bacteria</taxon>
        <taxon>Bacillati</taxon>
        <taxon>Actinomycetota</taxon>
        <taxon>Actinomycetes</taxon>
        <taxon>Mycobacteriales</taxon>
        <taxon>Nocardiaceae</taxon>
        <taxon>Antrihabitans</taxon>
    </lineage>
</organism>
<dbReference type="RefSeq" id="WP_169588075.1">
    <property type="nucleotide sequence ID" value="NZ_VCQU01000004.1"/>
</dbReference>
<sequence length="350" mass="38898">MSYLVTGATGFIGRFLVPELLRRGEDVHVLVRAGSEDKLARQVARWAGAERVKPVTGDLNQDRLGIDPGWLVDHRGSIDHMFHLAAIYDLTASDEMNERLNNGGTRHAVEVANVLEVGCFDHMSSVAAAGQYEGTFTEDMLDEGQEFKSPYYRTKFESEQIVRNGCERPWRVYRPSAVVGHSVTGEMDKIDGPYYFFKLLRTLGRLPGRMPFPMPDMGSTNLVPVDYVARAVDHIAHLPDLDGHAFHLVNPEPQNNIEVINVFAELAGAPRMIQALPKSAFTISMHVPGVQSMLMPRAGVPAEVLEHAEFTCRFDSTRAQAALAGTKIAVPPLAEYAPVLWKYWRDNLAD</sequence>
<dbReference type="Proteomes" id="UP000535543">
    <property type="component" value="Unassembled WGS sequence"/>
</dbReference>
<gene>
    <name evidence="2" type="ORF">FGL95_14915</name>
</gene>
<dbReference type="Gene3D" id="3.40.50.720">
    <property type="entry name" value="NAD(P)-binding Rossmann-like Domain"/>
    <property type="match status" value="1"/>
</dbReference>
<dbReference type="PANTHER" id="PTHR43000">
    <property type="entry name" value="DTDP-D-GLUCOSE 4,6-DEHYDRATASE-RELATED"/>
    <property type="match status" value="1"/>
</dbReference>
<dbReference type="CDD" id="cd05263">
    <property type="entry name" value="MupV_like_SDR_e"/>
    <property type="match status" value="1"/>
</dbReference>
<dbReference type="InterPro" id="IPR013120">
    <property type="entry name" value="FAR_NAD-bd"/>
</dbReference>
<evidence type="ECO:0000259" key="1">
    <source>
        <dbReference type="Pfam" id="PF07993"/>
    </source>
</evidence>
<reference evidence="2 3" key="1">
    <citation type="submission" date="2019-05" db="EMBL/GenBank/DDBJ databases">
        <authorList>
            <person name="Lee S.D."/>
        </authorList>
    </citation>
    <scope>NUCLEOTIDE SEQUENCE [LARGE SCALE GENOMIC DNA]</scope>
    <source>
        <strain evidence="2 3">YC2-7</strain>
    </source>
</reference>
<name>A0A848KJC8_9NOCA</name>
<accession>A0A848KJC8</accession>
<evidence type="ECO:0000313" key="3">
    <source>
        <dbReference type="Proteomes" id="UP000535543"/>
    </source>
</evidence>
<feature type="domain" description="Thioester reductase (TE)" evidence="1">
    <location>
        <begin position="5"/>
        <end position="232"/>
    </location>
</feature>
<protein>
    <submittedName>
        <fullName evidence="2">NAD-dependent epimerase/dehydratase family protein</fullName>
    </submittedName>
</protein>
<dbReference type="EMBL" id="VCQU01000004">
    <property type="protein sequence ID" value="NMN96330.1"/>
    <property type="molecule type" value="Genomic_DNA"/>
</dbReference>
<dbReference type="SUPFAM" id="SSF51735">
    <property type="entry name" value="NAD(P)-binding Rossmann-fold domains"/>
    <property type="match status" value="1"/>
</dbReference>
<dbReference type="InterPro" id="IPR036291">
    <property type="entry name" value="NAD(P)-bd_dom_sf"/>
</dbReference>
<reference evidence="2 3" key="2">
    <citation type="submission" date="2020-06" db="EMBL/GenBank/DDBJ databases">
        <title>Antribacter stalactiti gen. nov., sp. nov., a new member of the family Nacardiaceae isolated from a cave.</title>
        <authorList>
            <person name="Kim I.S."/>
        </authorList>
    </citation>
    <scope>NUCLEOTIDE SEQUENCE [LARGE SCALE GENOMIC DNA]</scope>
    <source>
        <strain evidence="2 3">YC2-7</strain>
    </source>
</reference>
<keyword evidence="3" id="KW-1185">Reference proteome</keyword>
<dbReference type="Pfam" id="PF07993">
    <property type="entry name" value="NAD_binding_4"/>
    <property type="match status" value="1"/>
</dbReference>
<dbReference type="AlphaFoldDB" id="A0A848KJC8"/>